<keyword evidence="3" id="KW-1185">Reference proteome</keyword>
<feature type="compositionally biased region" description="Basic residues" evidence="1">
    <location>
        <begin position="95"/>
        <end position="117"/>
    </location>
</feature>
<dbReference type="Proteomes" id="UP000269945">
    <property type="component" value="Unassembled WGS sequence"/>
</dbReference>
<feature type="compositionally biased region" description="Polar residues" evidence="1">
    <location>
        <begin position="9"/>
        <end position="21"/>
    </location>
</feature>
<organism evidence="2 3">
    <name type="scientific">Gulo gulo</name>
    <name type="common">Wolverine</name>
    <name type="synonym">Gluton</name>
    <dbReference type="NCBI Taxonomy" id="48420"/>
    <lineage>
        <taxon>Eukaryota</taxon>
        <taxon>Metazoa</taxon>
        <taxon>Chordata</taxon>
        <taxon>Craniata</taxon>
        <taxon>Vertebrata</taxon>
        <taxon>Euteleostomi</taxon>
        <taxon>Mammalia</taxon>
        <taxon>Eutheria</taxon>
        <taxon>Laurasiatheria</taxon>
        <taxon>Carnivora</taxon>
        <taxon>Caniformia</taxon>
        <taxon>Musteloidea</taxon>
        <taxon>Mustelidae</taxon>
        <taxon>Guloninae</taxon>
        <taxon>Gulo</taxon>
    </lineage>
</organism>
<dbReference type="AlphaFoldDB" id="A0A9X9LI80"/>
<evidence type="ECO:0000256" key="1">
    <source>
        <dbReference type="SAM" id="MobiDB-lite"/>
    </source>
</evidence>
<evidence type="ECO:0000313" key="2">
    <source>
        <dbReference type="EMBL" id="VCW68815.1"/>
    </source>
</evidence>
<name>A0A9X9LI80_GULGU</name>
<gene>
    <name evidence="2" type="ORF">BN2614_LOCUS2</name>
</gene>
<evidence type="ECO:0000313" key="3">
    <source>
        <dbReference type="Proteomes" id="UP000269945"/>
    </source>
</evidence>
<comment type="caution">
    <text evidence="2">The sequence shown here is derived from an EMBL/GenBank/DDBJ whole genome shotgun (WGS) entry which is preliminary data.</text>
</comment>
<dbReference type="EMBL" id="CYRY02004304">
    <property type="protein sequence ID" value="VCW68815.1"/>
    <property type="molecule type" value="Genomic_DNA"/>
</dbReference>
<feature type="region of interest" description="Disordered" evidence="1">
    <location>
        <begin position="76"/>
        <end position="117"/>
    </location>
</feature>
<protein>
    <submittedName>
        <fullName evidence="2">Uncharacterized protein</fullName>
    </submittedName>
</protein>
<feature type="region of interest" description="Disordered" evidence="1">
    <location>
        <begin position="1"/>
        <end position="28"/>
    </location>
</feature>
<proteinExistence type="predicted"/>
<sequence>MASADTDRPASSSWESASGQGRQVLPSHSAPCEEKWVFLTVLVESVTRSGTISCFKRTHLRPLALGSACANRWGRNCKRGGRGDREPPLQGARAQGHRLPPRCHQASPKRRAHASSC</sequence>
<accession>A0A9X9LI80</accession>
<reference evidence="2 3" key="1">
    <citation type="submission" date="2018-10" db="EMBL/GenBank/DDBJ databases">
        <authorList>
            <person name="Ekblom R."/>
            <person name="Jareborg N."/>
        </authorList>
    </citation>
    <scope>NUCLEOTIDE SEQUENCE [LARGE SCALE GENOMIC DNA]</scope>
    <source>
        <tissue evidence="2">Muscle</tissue>
    </source>
</reference>